<keyword evidence="1" id="KW-0805">Transcription regulation</keyword>
<evidence type="ECO:0000259" key="5">
    <source>
        <dbReference type="PROSITE" id="PS51078"/>
    </source>
</evidence>
<dbReference type="InterPro" id="IPR036388">
    <property type="entry name" value="WH-like_DNA-bd_sf"/>
</dbReference>
<feature type="domain" description="IclR-ED" evidence="5">
    <location>
        <begin position="98"/>
        <end position="282"/>
    </location>
</feature>
<dbReference type="Gene3D" id="1.10.10.10">
    <property type="entry name" value="Winged helix-like DNA-binding domain superfamily/Winged helix DNA-binding domain"/>
    <property type="match status" value="1"/>
</dbReference>
<dbReference type="SUPFAM" id="SSF55781">
    <property type="entry name" value="GAF domain-like"/>
    <property type="match status" value="1"/>
</dbReference>
<dbReference type="Pfam" id="PF09339">
    <property type="entry name" value="HTH_IclR"/>
    <property type="match status" value="1"/>
</dbReference>
<dbReference type="SUPFAM" id="SSF46785">
    <property type="entry name" value="Winged helix' DNA-binding domain"/>
    <property type="match status" value="1"/>
</dbReference>
<dbReference type="Gene3D" id="3.30.450.40">
    <property type="match status" value="1"/>
</dbReference>
<dbReference type="Proteomes" id="UP000552700">
    <property type="component" value="Unassembled WGS sequence"/>
</dbReference>
<dbReference type="GO" id="GO:0045892">
    <property type="term" value="P:negative regulation of DNA-templated transcription"/>
    <property type="evidence" value="ECO:0007669"/>
    <property type="project" value="TreeGrafter"/>
</dbReference>
<dbReference type="Pfam" id="PF01614">
    <property type="entry name" value="IclR_C"/>
    <property type="match status" value="1"/>
</dbReference>
<evidence type="ECO:0000313" key="6">
    <source>
        <dbReference type="EMBL" id="MBB6123430.1"/>
    </source>
</evidence>
<dbReference type="AlphaFoldDB" id="A0A841IYN0"/>
<evidence type="ECO:0000256" key="2">
    <source>
        <dbReference type="ARBA" id="ARBA00023125"/>
    </source>
</evidence>
<dbReference type="RefSeq" id="WP_184078336.1">
    <property type="nucleotide sequence ID" value="NZ_JACIJP010000001.1"/>
</dbReference>
<keyword evidence="7" id="KW-1185">Reference proteome</keyword>
<dbReference type="InterPro" id="IPR050707">
    <property type="entry name" value="HTH_MetabolicPath_Reg"/>
</dbReference>
<gene>
    <name evidence="6" type="ORF">FHS92_001137</name>
</gene>
<dbReference type="InterPro" id="IPR005471">
    <property type="entry name" value="Tscrpt_reg_IclR_N"/>
</dbReference>
<dbReference type="PROSITE" id="PS51078">
    <property type="entry name" value="ICLR_ED"/>
    <property type="match status" value="1"/>
</dbReference>
<dbReference type="GO" id="GO:0003700">
    <property type="term" value="F:DNA-binding transcription factor activity"/>
    <property type="evidence" value="ECO:0007669"/>
    <property type="project" value="TreeGrafter"/>
</dbReference>
<dbReference type="PANTHER" id="PTHR30136">
    <property type="entry name" value="HELIX-TURN-HELIX TRANSCRIPTIONAL REGULATOR, ICLR FAMILY"/>
    <property type="match status" value="1"/>
</dbReference>
<proteinExistence type="predicted"/>
<keyword evidence="3" id="KW-0804">Transcription</keyword>
<dbReference type="InterPro" id="IPR014757">
    <property type="entry name" value="Tscrpt_reg_IclR_C"/>
</dbReference>
<protein>
    <submittedName>
        <fullName evidence="6">DNA-binding IclR family transcriptional regulator</fullName>
    </submittedName>
</protein>
<name>A0A841IYN0_9SPHN</name>
<dbReference type="InterPro" id="IPR029016">
    <property type="entry name" value="GAF-like_dom_sf"/>
</dbReference>
<dbReference type="InterPro" id="IPR036390">
    <property type="entry name" value="WH_DNA-bd_sf"/>
</dbReference>
<reference evidence="6 7" key="1">
    <citation type="submission" date="2020-08" db="EMBL/GenBank/DDBJ databases">
        <title>Genomic Encyclopedia of Type Strains, Phase IV (KMG-IV): sequencing the most valuable type-strain genomes for metagenomic binning, comparative biology and taxonomic classification.</title>
        <authorList>
            <person name="Goeker M."/>
        </authorList>
    </citation>
    <scope>NUCLEOTIDE SEQUENCE [LARGE SCALE GENOMIC DNA]</scope>
    <source>
        <strain evidence="6 7">DSM 102255</strain>
    </source>
</reference>
<feature type="domain" description="HTH iclR-type" evidence="4">
    <location>
        <begin position="35"/>
        <end position="97"/>
    </location>
</feature>
<comment type="caution">
    <text evidence="6">The sequence shown here is derived from an EMBL/GenBank/DDBJ whole genome shotgun (WGS) entry which is preliminary data.</text>
</comment>
<evidence type="ECO:0000256" key="1">
    <source>
        <dbReference type="ARBA" id="ARBA00023015"/>
    </source>
</evidence>
<evidence type="ECO:0000313" key="7">
    <source>
        <dbReference type="Proteomes" id="UP000552700"/>
    </source>
</evidence>
<sequence>MGKTPSTIGKGLVREDLDEIEDNEDLHKNHEAYFVPGLHRGLLVMETIAAEQKPMSVTEIAKHLGLTRSSVFRLIYTLRHMGFLEASPDTKEFMLGPRVLNIGFAYLSSKDIIEISRSELERLRDDTGISTHLAIRDGREVLYLNCVQNRSGFLSNLNVGARLPAYATPMGWLLLSELSAKDIRKLYESVKFQKLSEQTPDTLEALLIRVGEAAARGYVISRGILEHGGSSVSAPVYSRSGDVVGAIDISGPDTAFDLSALDTRYVEAVVNAARQISRKLGYVDKAA</sequence>
<dbReference type="PROSITE" id="PS51077">
    <property type="entry name" value="HTH_ICLR"/>
    <property type="match status" value="1"/>
</dbReference>
<accession>A0A841IYN0</accession>
<dbReference type="PANTHER" id="PTHR30136:SF35">
    <property type="entry name" value="HTH-TYPE TRANSCRIPTIONAL REGULATOR RV1719"/>
    <property type="match status" value="1"/>
</dbReference>
<dbReference type="GO" id="GO:0003677">
    <property type="term" value="F:DNA binding"/>
    <property type="evidence" value="ECO:0007669"/>
    <property type="project" value="UniProtKB-KW"/>
</dbReference>
<dbReference type="SMART" id="SM00346">
    <property type="entry name" value="HTH_ICLR"/>
    <property type="match status" value="1"/>
</dbReference>
<organism evidence="6 7">
    <name type="scientific">Sphingobium subterraneum</name>
    <dbReference type="NCBI Taxonomy" id="627688"/>
    <lineage>
        <taxon>Bacteria</taxon>
        <taxon>Pseudomonadati</taxon>
        <taxon>Pseudomonadota</taxon>
        <taxon>Alphaproteobacteria</taxon>
        <taxon>Sphingomonadales</taxon>
        <taxon>Sphingomonadaceae</taxon>
        <taxon>Sphingobium</taxon>
    </lineage>
</organism>
<keyword evidence="2 6" id="KW-0238">DNA-binding</keyword>
<evidence type="ECO:0000259" key="4">
    <source>
        <dbReference type="PROSITE" id="PS51077"/>
    </source>
</evidence>
<dbReference type="EMBL" id="JACIJP010000001">
    <property type="protein sequence ID" value="MBB6123430.1"/>
    <property type="molecule type" value="Genomic_DNA"/>
</dbReference>
<evidence type="ECO:0000256" key="3">
    <source>
        <dbReference type="ARBA" id="ARBA00023163"/>
    </source>
</evidence>